<protein>
    <submittedName>
        <fullName evidence="3">Putative chlorophyll a-b binding protein</fullName>
    </submittedName>
</protein>
<reference evidence="3" key="1">
    <citation type="submission" date="2008-01" db="EMBL/GenBank/DDBJ databases">
        <title>Cloning and characterization of cold regulated sequences in cypress (Cupressus sempervirens).</title>
        <authorList>
            <person name="Pedron L."/>
            <person name="Baldi P."/>
            <person name="La Porta N."/>
        </authorList>
    </citation>
    <scope>NUCLEOTIDE SEQUENCE</scope>
</reference>
<proteinExistence type="evidence at transcript level"/>
<evidence type="ECO:0000313" key="3">
    <source>
        <dbReference type="EMBL" id="ACA30300.1"/>
    </source>
</evidence>
<sequence>LIILRTLLITTLGLMPPTLFPASEGPPPCCSGLSQESLMLWSWSARGRKVSYFFLSFCQFCAYVVIVVVVIIIMCYSVLF</sequence>
<feature type="transmembrane region" description="Helical" evidence="1">
    <location>
        <begin position="52"/>
        <end position="79"/>
    </location>
</feature>
<dbReference type="AlphaFoldDB" id="B1PIF2"/>
<feature type="signal peptide" evidence="2">
    <location>
        <begin position="1"/>
        <end position="21"/>
    </location>
</feature>
<organism evidence="3">
    <name type="scientific">Cupressus sempervirens</name>
    <name type="common">Italian cypress</name>
    <dbReference type="NCBI Taxonomy" id="13469"/>
    <lineage>
        <taxon>Eukaryota</taxon>
        <taxon>Viridiplantae</taxon>
        <taxon>Streptophyta</taxon>
        <taxon>Embryophyta</taxon>
        <taxon>Tracheophyta</taxon>
        <taxon>Spermatophyta</taxon>
        <taxon>Pinopsida</taxon>
        <taxon>Pinidae</taxon>
        <taxon>Conifers II</taxon>
        <taxon>Cupressales</taxon>
        <taxon>Cupressaceae</taxon>
        <taxon>Cupressus</taxon>
    </lineage>
</organism>
<keyword evidence="1" id="KW-0812">Transmembrane</keyword>
<dbReference type="EMBL" id="EU430724">
    <property type="protein sequence ID" value="ACA30300.1"/>
    <property type="molecule type" value="mRNA"/>
</dbReference>
<evidence type="ECO:0000256" key="1">
    <source>
        <dbReference type="SAM" id="Phobius"/>
    </source>
</evidence>
<accession>B1PIF2</accession>
<evidence type="ECO:0000256" key="2">
    <source>
        <dbReference type="SAM" id="SignalP"/>
    </source>
</evidence>
<feature type="non-terminal residue" evidence="3">
    <location>
        <position position="1"/>
    </location>
</feature>
<feature type="non-terminal residue" evidence="3">
    <location>
        <position position="80"/>
    </location>
</feature>
<keyword evidence="1" id="KW-1133">Transmembrane helix</keyword>
<name>B1PIF2_CUPSE</name>
<feature type="chain" id="PRO_5002767571" evidence="2">
    <location>
        <begin position="22"/>
        <end position="80"/>
    </location>
</feature>
<keyword evidence="2" id="KW-0732">Signal</keyword>
<keyword evidence="1" id="KW-0472">Membrane</keyword>